<organism evidence="4 5">
    <name type="scientific">Aliidiomarina soli</name>
    <dbReference type="NCBI Taxonomy" id="1928574"/>
    <lineage>
        <taxon>Bacteria</taxon>
        <taxon>Pseudomonadati</taxon>
        <taxon>Pseudomonadota</taxon>
        <taxon>Gammaproteobacteria</taxon>
        <taxon>Alteromonadales</taxon>
        <taxon>Idiomarinaceae</taxon>
        <taxon>Aliidiomarina</taxon>
    </lineage>
</organism>
<dbReference type="AlphaFoldDB" id="A0A432WJ84"/>
<evidence type="ECO:0000256" key="1">
    <source>
        <dbReference type="ARBA" id="ARBA00022553"/>
    </source>
</evidence>
<protein>
    <recommendedName>
        <fullName evidence="3">Response regulatory domain-containing protein</fullName>
    </recommendedName>
</protein>
<reference evidence="4 5" key="1">
    <citation type="journal article" date="2011" name="Front. Microbiol.">
        <title>Genomic signatures of strain selection and enhancement in Bacillus atrophaeus var. globigii, a historical biowarfare simulant.</title>
        <authorList>
            <person name="Gibbons H.S."/>
            <person name="Broomall S.M."/>
            <person name="McNew L.A."/>
            <person name="Daligault H."/>
            <person name="Chapman C."/>
            <person name="Bruce D."/>
            <person name="Karavis M."/>
            <person name="Krepps M."/>
            <person name="McGregor P.A."/>
            <person name="Hong C."/>
            <person name="Park K.H."/>
            <person name="Akmal A."/>
            <person name="Feldman A."/>
            <person name="Lin J.S."/>
            <person name="Chang W.E."/>
            <person name="Higgs B.W."/>
            <person name="Demirev P."/>
            <person name="Lindquist J."/>
            <person name="Liem A."/>
            <person name="Fochler E."/>
            <person name="Read T.D."/>
            <person name="Tapia R."/>
            <person name="Johnson S."/>
            <person name="Bishop-Lilly K.A."/>
            <person name="Detter C."/>
            <person name="Han C."/>
            <person name="Sozhamannan S."/>
            <person name="Rosenzweig C.N."/>
            <person name="Skowronski E.W."/>
        </authorList>
    </citation>
    <scope>NUCLEOTIDE SEQUENCE [LARGE SCALE GENOMIC DNA]</scope>
    <source>
        <strain evidence="4 5">Y4G10-17</strain>
    </source>
</reference>
<dbReference type="SMART" id="SM00448">
    <property type="entry name" value="REC"/>
    <property type="match status" value="1"/>
</dbReference>
<dbReference type="PROSITE" id="PS50110">
    <property type="entry name" value="RESPONSE_REGULATORY"/>
    <property type="match status" value="1"/>
</dbReference>
<feature type="domain" description="Response regulatory" evidence="3">
    <location>
        <begin position="10"/>
        <end position="124"/>
    </location>
</feature>
<accession>A0A432WJ84</accession>
<evidence type="ECO:0000256" key="2">
    <source>
        <dbReference type="PROSITE-ProRule" id="PRU00169"/>
    </source>
</evidence>
<dbReference type="EMBL" id="PIPO01000002">
    <property type="protein sequence ID" value="RUO33815.1"/>
    <property type="molecule type" value="Genomic_DNA"/>
</dbReference>
<dbReference type="Pfam" id="PF00072">
    <property type="entry name" value="Response_reg"/>
    <property type="match status" value="1"/>
</dbReference>
<name>A0A432WJ84_9GAMM</name>
<dbReference type="PANTHER" id="PTHR44591">
    <property type="entry name" value="STRESS RESPONSE REGULATOR PROTEIN 1"/>
    <property type="match status" value="1"/>
</dbReference>
<evidence type="ECO:0000313" key="5">
    <source>
        <dbReference type="Proteomes" id="UP000287823"/>
    </source>
</evidence>
<dbReference type="GO" id="GO:0000160">
    <property type="term" value="P:phosphorelay signal transduction system"/>
    <property type="evidence" value="ECO:0007669"/>
    <property type="project" value="InterPro"/>
</dbReference>
<feature type="modified residue" description="4-aspartylphosphate" evidence="2">
    <location>
        <position position="59"/>
    </location>
</feature>
<dbReference type="InterPro" id="IPR001789">
    <property type="entry name" value="Sig_transdc_resp-reg_receiver"/>
</dbReference>
<dbReference type="SUPFAM" id="SSF52172">
    <property type="entry name" value="CheY-like"/>
    <property type="match status" value="1"/>
</dbReference>
<dbReference type="PANTHER" id="PTHR44591:SF25">
    <property type="entry name" value="CHEMOTAXIS TWO-COMPONENT RESPONSE REGULATOR"/>
    <property type="match status" value="1"/>
</dbReference>
<gene>
    <name evidence="4" type="ORF">CWE14_04955</name>
</gene>
<dbReference type="RefSeq" id="WP_126798380.1">
    <property type="nucleotide sequence ID" value="NZ_PIPO01000002.1"/>
</dbReference>
<evidence type="ECO:0000313" key="4">
    <source>
        <dbReference type="EMBL" id="RUO33815.1"/>
    </source>
</evidence>
<keyword evidence="5" id="KW-1185">Reference proteome</keyword>
<proteinExistence type="predicted"/>
<sequence length="126" mass="13542">MQKPDGTEALIAIVDDDPSVRAALNNLLSSASYKTLLFESAEAVLQSDILSNISFMVLDVKLKGASGIELFEQLSAVDVNIPTVFISGNADLNTQLRIARGGAVLFLPKPVDVELLLRTIDETLKV</sequence>
<dbReference type="InterPro" id="IPR011006">
    <property type="entry name" value="CheY-like_superfamily"/>
</dbReference>
<keyword evidence="1 2" id="KW-0597">Phosphoprotein</keyword>
<dbReference type="Proteomes" id="UP000287823">
    <property type="component" value="Unassembled WGS sequence"/>
</dbReference>
<dbReference type="Gene3D" id="3.40.50.2300">
    <property type="match status" value="1"/>
</dbReference>
<dbReference type="InterPro" id="IPR050595">
    <property type="entry name" value="Bact_response_regulator"/>
</dbReference>
<evidence type="ECO:0000259" key="3">
    <source>
        <dbReference type="PROSITE" id="PS50110"/>
    </source>
</evidence>
<comment type="caution">
    <text evidence="4">The sequence shown here is derived from an EMBL/GenBank/DDBJ whole genome shotgun (WGS) entry which is preliminary data.</text>
</comment>